<name>A0ABP9GS49_9ACTN</name>
<sequence length="298" mass="31423">MTTDISAAINAFTPKELAGYKAYSPADRRPTDAVCPAWEATGLDTPDAVAAVGDLLTRASELHAAGKAVVGDADAQRHAVVLALAAGEMTDDDAAAALAHAETTATATAALRTSYSTAATAAAAAARKVIIDAGESLLPQLDAEVKRVHARVRELAPEVKGITGDADAFQRGGRAEEAWRELHKLRDSLSAAYAAYSALAPFLPEVAQKDSDEADARLFRLERHGSAHHGLSNGLVTHPKDAEATSNAVRLMVDNAQHPDCAPGVHTASEARALCDQHNERLRDERRAEQDANGNRFV</sequence>
<dbReference type="EMBL" id="BAABIK010000026">
    <property type="protein sequence ID" value="GAA4951952.1"/>
    <property type="molecule type" value="Genomic_DNA"/>
</dbReference>
<dbReference type="Proteomes" id="UP001499993">
    <property type="component" value="Unassembled WGS sequence"/>
</dbReference>
<dbReference type="RefSeq" id="WP_345558186.1">
    <property type="nucleotide sequence ID" value="NZ_BAABIK010000026.1"/>
</dbReference>
<evidence type="ECO:0008006" key="3">
    <source>
        <dbReference type="Google" id="ProtNLM"/>
    </source>
</evidence>
<gene>
    <name evidence="1" type="ORF">GCM10023224_40770</name>
</gene>
<reference evidence="2" key="1">
    <citation type="journal article" date="2019" name="Int. J. Syst. Evol. Microbiol.">
        <title>The Global Catalogue of Microorganisms (GCM) 10K type strain sequencing project: providing services to taxonomists for standard genome sequencing and annotation.</title>
        <authorList>
            <consortium name="The Broad Institute Genomics Platform"/>
            <consortium name="The Broad Institute Genome Sequencing Center for Infectious Disease"/>
            <person name="Wu L."/>
            <person name="Ma J."/>
        </authorList>
    </citation>
    <scope>NUCLEOTIDE SEQUENCE [LARGE SCALE GENOMIC DNA]</scope>
    <source>
        <strain evidence="2">JCM 18123</strain>
    </source>
</reference>
<protein>
    <recommendedName>
        <fullName evidence="3">DUF222 domain-containing protein</fullName>
    </recommendedName>
</protein>
<organism evidence="1 2">
    <name type="scientific">Streptomonospora halophila</name>
    <dbReference type="NCBI Taxonomy" id="427369"/>
    <lineage>
        <taxon>Bacteria</taxon>
        <taxon>Bacillati</taxon>
        <taxon>Actinomycetota</taxon>
        <taxon>Actinomycetes</taxon>
        <taxon>Streptosporangiales</taxon>
        <taxon>Nocardiopsidaceae</taxon>
        <taxon>Streptomonospora</taxon>
    </lineage>
</organism>
<evidence type="ECO:0000313" key="1">
    <source>
        <dbReference type="EMBL" id="GAA4951952.1"/>
    </source>
</evidence>
<accession>A0ABP9GS49</accession>
<proteinExistence type="predicted"/>
<comment type="caution">
    <text evidence="1">The sequence shown here is derived from an EMBL/GenBank/DDBJ whole genome shotgun (WGS) entry which is preliminary data.</text>
</comment>
<evidence type="ECO:0000313" key="2">
    <source>
        <dbReference type="Proteomes" id="UP001499993"/>
    </source>
</evidence>
<keyword evidence="2" id="KW-1185">Reference proteome</keyword>